<dbReference type="PANTHER" id="PTHR43667:SF2">
    <property type="entry name" value="FATTY ACID C-METHYL TRANSFERASE"/>
    <property type="match status" value="1"/>
</dbReference>
<keyword evidence="4" id="KW-0489">Methyltransferase</keyword>
<dbReference type="RefSeq" id="WP_075064774.1">
    <property type="nucleotide sequence ID" value="NZ_LKAJ02000001.1"/>
</dbReference>
<name>A0A0Q9YZZ7_9GAMM</name>
<dbReference type="EMBL" id="LKAJ02000001">
    <property type="protein sequence ID" value="MCS5712061.1"/>
    <property type="molecule type" value="Genomic_DNA"/>
</dbReference>
<keyword evidence="4" id="KW-0808">Transferase</keyword>
<dbReference type="PANTHER" id="PTHR43667">
    <property type="entry name" value="CYCLOPROPANE-FATTY-ACYL-PHOSPHOLIPID SYNTHASE"/>
    <property type="match status" value="1"/>
</dbReference>
<dbReference type="EMBL" id="LKAJ01000001">
    <property type="protein sequence ID" value="KRG22574.1"/>
    <property type="molecule type" value="Genomic_DNA"/>
</dbReference>
<keyword evidence="6" id="KW-1185">Reference proteome</keyword>
<dbReference type="CDD" id="cd02440">
    <property type="entry name" value="AdoMet_MTases"/>
    <property type="match status" value="1"/>
</dbReference>
<dbReference type="OrthoDB" id="323463at2"/>
<evidence type="ECO:0000313" key="6">
    <source>
        <dbReference type="Proteomes" id="UP000051497"/>
    </source>
</evidence>
<accession>A0A0Q9YZZ7</accession>
<feature type="domain" description="Methyltransferase type 12" evidence="1">
    <location>
        <begin position="47"/>
        <end position="144"/>
    </location>
</feature>
<feature type="domain" description="Methyltransferase regulatory" evidence="2">
    <location>
        <begin position="216"/>
        <end position="297"/>
    </location>
</feature>
<dbReference type="Gene3D" id="3.40.50.150">
    <property type="entry name" value="Vaccinia Virus protein VP39"/>
    <property type="match status" value="1"/>
</dbReference>
<dbReference type="STRING" id="295108.HT99x_00112"/>
<evidence type="ECO:0000313" key="5">
    <source>
        <dbReference type="EMBL" id="MCS5712061.1"/>
    </source>
</evidence>
<sequence length="523" mass="59367">MSANAAFSYDITEYESRSYSQTHPDHLYTLAKLFGLNPTCFAKARILELGCASGGNIIPLACQAPQANIVGIDLSAVQIQKAAQVIRDLKLTNIEVFHLGIEEITQDFGLFDYIICHGIYSWVPEAVRHKILAVCRAHLAPQGIAYISYNTLPGWNVVKSIREMMIYHTRAISAPMTKAKEARNLLQFMACGLGEENSPYANFLRTEIDILAKQPDSYLVHDHLGEINDPLYFHQFVEMAKKYHLNYLADSDIADMYPHNLPEMLANEINKINDVVRCGQYMDFIRNQRFRCTLLCHEEATINRSLCTSQIKSFYLSFGGKVEGNPQNKLIDGESMKFIGQHITLTLTKPIAKVAMLKLVSQKGKPLAFTALCDSVMNEMMLHDQTSVERFLIEDLNLMRLVLGGLVKIHSDDGRYANNPGEMPLIPEWMHYQLQHQSWVTNHRHETISLSDVEKFLLQNCDGQMSVKELSQKLTEFLIKEKIGLIGEDGQQIDSIIENEQRSYDLCRTLLNEFSQLALIVDK</sequence>
<dbReference type="GO" id="GO:0008168">
    <property type="term" value="F:methyltransferase activity"/>
    <property type="evidence" value="ECO:0007669"/>
    <property type="project" value="UniProtKB-KW"/>
</dbReference>
<dbReference type="InterPro" id="IPR048976">
    <property type="entry name" value="WHD_PKMT"/>
</dbReference>
<dbReference type="InterPro" id="IPR029063">
    <property type="entry name" value="SAM-dependent_MTases_sf"/>
</dbReference>
<dbReference type="InterPro" id="IPR013217">
    <property type="entry name" value="Methyltransf_12"/>
</dbReference>
<dbReference type="Proteomes" id="UP000051497">
    <property type="component" value="Unassembled WGS sequence"/>
</dbReference>
<gene>
    <name evidence="4" type="ORF">HT99x_00112</name>
    <name evidence="5" type="ORF">HT99x_011510</name>
</gene>
<comment type="caution">
    <text evidence="4">The sequence shown here is derived from an EMBL/GenBank/DDBJ whole genome shotgun (WGS) entry which is preliminary data.</text>
</comment>
<evidence type="ECO:0000313" key="4">
    <source>
        <dbReference type="EMBL" id="KRG22574.1"/>
    </source>
</evidence>
<dbReference type="SUPFAM" id="SSF53335">
    <property type="entry name" value="S-adenosyl-L-methionine-dependent methyltransferases"/>
    <property type="match status" value="1"/>
</dbReference>
<dbReference type="GO" id="GO:0032259">
    <property type="term" value="P:methylation"/>
    <property type="evidence" value="ECO:0007669"/>
    <property type="project" value="UniProtKB-KW"/>
</dbReference>
<reference evidence="5" key="2">
    <citation type="journal article" date="2016" name="Genome Announc.">
        <title>Draft Genome Sequences of Two Novel Amoeba-Resistant Intranuclear Bacteria, 'Candidatus Berkiella cookevillensis' and 'Candidatus Berkiella aquae'.</title>
        <authorList>
            <person name="Mehari Y.T."/>
            <person name="Arivett B.A."/>
            <person name="Farone A.L."/>
            <person name="Gunderson J.H."/>
            <person name="Farone M.B."/>
        </authorList>
    </citation>
    <scope>NUCLEOTIDE SEQUENCE</scope>
    <source>
        <strain evidence="5">HT99</strain>
    </source>
</reference>
<feature type="domain" description="PKMT C-terminal winged helix" evidence="3">
    <location>
        <begin position="422"/>
        <end position="519"/>
    </location>
</feature>
<evidence type="ECO:0000259" key="2">
    <source>
        <dbReference type="Pfam" id="PF10119"/>
    </source>
</evidence>
<reference evidence="4" key="1">
    <citation type="submission" date="2015-09" db="EMBL/GenBank/DDBJ databases">
        <title>Draft Genome Sequences of Two Novel Amoeba-resistant Intranuclear Bacteria, Candidatus Berkiella cookevillensis and Candidatus Berkiella aquae.</title>
        <authorList>
            <person name="Mehari Y.T."/>
            <person name="Arivett B.A."/>
            <person name="Farone A.L."/>
            <person name="Gunderson J.H."/>
            <person name="Farone M.B."/>
        </authorList>
    </citation>
    <scope>NUCLEOTIDE SEQUENCE [LARGE SCALE GENOMIC DNA]</scope>
    <source>
        <strain evidence="4">HT99</strain>
    </source>
</reference>
<dbReference type="Pfam" id="PF21782">
    <property type="entry name" value="WHD_PKMT"/>
    <property type="match status" value="1"/>
</dbReference>
<evidence type="ECO:0000259" key="1">
    <source>
        <dbReference type="Pfam" id="PF08242"/>
    </source>
</evidence>
<dbReference type="InterPro" id="IPR050723">
    <property type="entry name" value="CFA/CMAS"/>
</dbReference>
<protein>
    <submittedName>
        <fullName evidence="5">Class I SAM-dependent methyltransferase</fullName>
    </submittedName>
    <submittedName>
        <fullName evidence="4">tRNA (Guanine-N(7)-)-methyltransferase</fullName>
    </submittedName>
</protein>
<reference evidence="5" key="3">
    <citation type="submission" date="2021-06" db="EMBL/GenBank/DDBJ databases">
        <title>Genomic Description and Analysis of Intracellular Bacteria, Candidatus Berkiella cookevillensis and Candidatus Berkiella aquae.</title>
        <authorList>
            <person name="Kidane D.T."/>
            <person name="Mehari Y.T."/>
            <person name="Rice F.C."/>
            <person name="Arivett B.A."/>
            <person name="Farone A.L."/>
            <person name="Berk S.G."/>
            <person name="Farone M.B."/>
        </authorList>
    </citation>
    <scope>NUCLEOTIDE SEQUENCE</scope>
    <source>
        <strain evidence="5">HT99</strain>
    </source>
</reference>
<organism evidence="4">
    <name type="scientific">Candidatus Berkiella aquae</name>
    <dbReference type="NCBI Taxonomy" id="295108"/>
    <lineage>
        <taxon>Bacteria</taxon>
        <taxon>Pseudomonadati</taxon>
        <taxon>Pseudomonadota</taxon>
        <taxon>Gammaproteobacteria</taxon>
        <taxon>Candidatus Berkiellales</taxon>
        <taxon>Candidatus Berkiellaceae</taxon>
        <taxon>Candidatus Berkiella</taxon>
    </lineage>
</organism>
<dbReference type="Pfam" id="PF10119">
    <property type="entry name" value="MethyTransf_Reg"/>
    <property type="match status" value="1"/>
</dbReference>
<dbReference type="InterPro" id="IPR018773">
    <property type="entry name" value="MeTrfase_reg_dom_prd"/>
</dbReference>
<evidence type="ECO:0000259" key="3">
    <source>
        <dbReference type="Pfam" id="PF21782"/>
    </source>
</evidence>
<dbReference type="Pfam" id="PF08242">
    <property type="entry name" value="Methyltransf_12"/>
    <property type="match status" value="1"/>
</dbReference>
<proteinExistence type="predicted"/>
<dbReference type="PATRIC" id="fig|1590043.3.peg.113"/>
<dbReference type="AlphaFoldDB" id="A0A0Q9YZZ7"/>